<reference evidence="2" key="1">
    <citation type="submission" date="2021-02" db="EMBL/GenBank/DDBJ databases">
        <authorList>
            <person name="Nowell W R."/>
        </authorList>
    </citation>
    <scope>NUCLEOTIDE SEQUENCE</scope>
</reference>
<feature type="compositionally biased region" description="Acidic residues" evidence="1">
    <location>
        <begin position="72"/>
        <end position="89"/>
    </location>
</feature>
<evidence type="ECO:0000313" key="3">
    <source>
        <dbReference type="Proteomes" id="UP000663887"/>
    </source>
</evidence>
<comment type="caution">
    <text evidence="2">The sequence shown here is derived from an EMBL/GenBank/DDBJ whole genome shotgun (WGS) entry which is preliminary data.</text>
</comment>
<feature type="compositionally biased region" description="Basic and acidic residues" evidence="1">
    <location>
        <begin position="90"/>
        <end position="116"/>
    </location>
</feature>
<name>A0A817AB25_9BILA</name>
<evidence type="ECO:0000256" key="1">
    <source>
        <dbReference type="SAM" id="MobiDB-lite"/>
    </source>
</evidence>
<dbReference type="Proteomes" id="UP000663887">
    <property type="component" value="Unassembled WGS sequence"/>
</dbReference>
<gene>
    <name evidence="2" type="ORF">XDN619_LOCUS35777</name>
</gene>
<evidence type="ECO:0000313" key="2">
    <source>
        <dbReference type="EMBL" id="CAF2257183.1"/>
    </source>
</evidence>
<sequence length="213" mass="24178">MHNHNAFYNATLIRPPAERYFTRLDNVGATADDDEDVLHEAVIEAEVANHQTANPDAIEHQEIRVDVHAEMGEEEQEEEEEEAEEEIVNEEEHSRDGGERNEEGCVRTIDEPHNPHPDPLNQPHALREPCDIYTNNQSKRRRVNDTIMGSENHATSNQRINNNDAQSPDMFEFRAPAIGAELPSGSNVAPPPLQPSRPPEKRRRTMLLVRFSA</sequence>
<accession>A0A817AB25</accession>
<feature type="compositionally biased region" description="Polar residues" evidence="1">
    <location>
        <begin position="147"/>
        <end position="166"/>
    </location>
</feature>
<dbReference type="EMBL" id="CAJNRG010018407">
    <property type="protein sequence ID" value="CAF2257183.1"/>
    <property type="molecule type" value="Genomic_DNA"/>
</dbReference>
<feature type="region of interest" description="Disordered" evidence="1">
    <location>
        <begin position="147"/>
        <end position="204"/>
    </location>
</feature>
<proteinExistence type="predicted"/>
<organism evidence="2 3">
    <name type="scientific">Rotaria magnacalcarata</name>
    <dbReference type="NCBI Taxonomy" id="392030"/>
    <lineage>
        <taxon>Eukaryota</taxon>
        <taxon>Metazoa</taxon>
        <taxon>Spiralia</taxon>
        <taxon>Gnathifera</taxon>
        <taxon>Rotifera</taxon>
        <taxon>Eurotatoria</taxon>
        <taxon>Bdelloidea</taxon>
        <taxon>Philodinida</taxon>
        <taxon>Philodinidae</taxon>
        <taxon>Rotaria</taxon>
    </lineage>
</organism>
<protein>
    <submittedName>
        <fullName evidence="2">Uncharacterized protein</fullName>
    </submittedName>
</protein>
<dbReference type="AlphaFoldDB" id="A0A817AB25"/>
<feature type="region of interest" description="Disordered" evidence="1">
    <location>
        <begin position="71"/>
        <end position="128"/>
    </location>
</feature>